<dbReference type="GO" id="GO:0006974">
    <property type="term" value="P:DNA damage response"/>
    <property type="evidence" value="ECO:0007669"/>
    <property type="project" value="TreeGrafter"/>
</dbReference>
<dbReference type="PROSITE" id="PS00584">
    <property type="entry name" value="PFKB_KINASES_2"/>
    <property type="match status" value="1"/>
</dbReference>
<dbReference type="Pfam" id="PF00294">
    <property type="entry name" value="PfkB"/>
    <property type="match status" value="1"/>
</dbReference>
<keyword evidence="4 17" id="KW-0418">Kinase</keyword>
<dbReference type="RefSeq" id="WP_105064155.1">
    <property type="nucleotide sequence ID" value="NZ_BSOU01000001.1"/>
</dbReference>
<dbReference type="EMBL" id="MSCP01000002">
    <property type="protein sequence ID" value="PQJ87828.1"/>
    <property type="molecule type" value="Genomic_DNA"/>
</dbReference>
<feature type="domain" description="Carbohydrate kinase PfkB" evidence="15">
    <location>
        <begin position="3"/>
        <end position="305"/>
    </location>
</feature>
<dbReference type="PANTHER" id="PTHR43085">
    <property type="entry name" value="HEXOKINASE FAMILY MEMBER"/>
    <property type="match status" value="1"/>
</dbReference>
<evidence type="ECO:0000256" key="7">
    <source>
        <dbReference type="ARBA" id="ARBA00043951"/>
    </source>
</evidence>
<comment type="similarity">
    <text evidence="1">Belongs to the carbohydrate kinase PfkB family.</text>
</comment>
<dbReference type="EMBL" id="BSOU01000001">
    <property type="protein sequence ID" value="GLR73467.1"/>
    <property type="molecule type" value="Genomic_DNA"/>
</dbReference>
<evidence type="ECO:0000313" key="19">
    <source>
        <dbReference type="Proteomes" id="UP001156660"/>
    </source>
</evidence>
<evidence type="ECO:0000313" key="17">
    <source>
        <dbReference type="EMBL" id="PQJ87828.1"/>
    </source>
</evidence>
<evidence type="ECO:0000313" key="16">
    <source>
        <dbReference type="EMBL" id="GLR73467.1"/>
    </source>
</evidence>
<dbReference type="PANTHER" id="PTHR43085:SF15">
    <property type="entry name" value="2-DEHYDRO-3-DEOXYGLUCONOKINASE"/>
    <property type="match status" value="1"/>
</dbReference>
<accession>A0A2S7X8Z4</accession>
<dbReference type="InterPro" id="IPR050306">
    <property type="entry name" value="PfkB_Carbo_kinase"/>
</dbReference>
<evidence type="ECO:0000256" key="6">
    <source>
        <dbReference type="ARBA" id="ARBA00023277"/>
    </source>
</evidence>
<keyword evidence="19" id="KW-1185">Reference proteome</keyword>
<dbReference type="CDD" id="cd01166">
    <property type="entry name" value="KdgK"/>
    <property type="match status" value="1"/>
</dbReference>
<dbReference type="FunFam" id="3.40.1190.20:FF:000011">
    <property type="entry name" value="2-dehydro-3-deoxygluconokinase, putative"/>
    <property type="match status" value="1"/>
</dbReference>
<dbReference type="OrthoDB" id="9776822at2"/>
<evidence type="ECO:0000256" key="12">
    <source>
        <dbReference type="ARBA" id="ARBA00067931"/>
    </source>
</evidence>
<evidence type="ECO:0000256" key="13">
    <source>
        <dbReference type="ARBA" id="ARBA00075711"/>
    </source>
</evidence>
<dbReference type="Gene3D" id="3.40.1190.20">
    <property type="match status" value="1"/>
</dbReference>
<evidence type="ECO:0000256" key="11">
    <source>
        <dbReference type="ARBA" id="ARBA00066369"/>
    </source>
</evidence>
<comment type="caution">
    <text evidence="17">The sequence shown here is derived from an EMBL/GenBank/DDBJ whole genome shotgun (WGS) entry which is preliminary data.</text>
</comment>
<reference evidence="17 18" key="2">
    <citation type="submission" date="2016-12" db="EMBL/GenBank/DDBJ databases">
        <title>Diversity of luminous bacteria.</title>
        <authorList>
            <person name="Yoshizawa S."/>
            <person name="Kogure K."/>
        </authorList>
    </citation>
    <scope>NUCLEOTIDE SEQUENCE [LARGE SCALE GENOMIC DNA]</scope>
    <source>
        <strain evidence="17 18">NBRC 105001</strain>
    </source>
</reference>
<dbReference type="SUPFAM" id="SSF53613">
    <property type="entry name" value="Ribokinase-like"/>
    <property type="match status" value="1"/>
</dbReference>
<evidence type="ECO:0000256" key="2">
    <source>
        <dbReference type="ARBA" id="ARBA00022679"/>
    </source>
</evidence>
<dbReference type="GO" id="GO:0008673">
    <property type="term" value="F:2-dehydro-3-deoxygluconokinase activity"/>
    <property type="evidence" value="ECO:0007669"/>
    <property type="project" value="UniProtKB-EC"/>
</dbReference>
<name>A0A2S7X8Z4_9GAMM</name>
<reference evidence="19" key="3">
    <citation type="journal article" date="2019" name="Int. J. Syst. Evol. Microbiol.">
        <title>The Global Catalogue of Microorganisms (GCM) 10K type strain sequencing project: providing services to taxonomists for standard genome sequencing and annotation.</title>
        <authorList>
            <consortium name="The Broad Institute Genomics Platform"/>
            <consortium name="The Broad Institute Genome Sequencing Center for Infectious Disease"/>
            <person name="Wu L."/>
            <person name="Ma J."/>
        </authorList>
    </citation>
    <scope>NUCLEOTIDE SEQUENCE [LARGE SCALE GENOMIC DNA]</scope>
    <source>
        <strain evidence="19">NBRC 105001</strain>
    </source>
</reference>
<dbReference type="GO" id="GO:0019698">
    <property type="term" value="P:D-galacturonate catabolic process"/>
    <property type="evidence" value="ECO:0007669"/>
    <property type="project" value="TreeGrafter"/>
</dbReference>
<evidence type="ECO:0000256" key="9">
    <source>
        <dbReference type="ARBA" id="ARBA00050729"/>
    </source>
</evidence>
<keyword evidence="5" id="KW-0067">ATP-binding</keyword>
<proteinExistence type="inferred from homology"/>
<dbReference type="InterPro" id="IPR029056">
    <property type="entry name" value="Ribokinase-like"/>
</dbReference>
<evidence type="ECO:0000256" key="4">
    <source>
        <dbReference type="ARBA" id="ARBA00022777"/>
    </source>
</evidence>
<protein>
    <recommendedName>
        <fullName evidence="12">2-dehydro-3-deoxygluconokinase</fullName>
        <ecNumber evidence="11">2.7.1.45</ecNumber>
    </recommendedName>
    <alternativeName>
        <fullName evidence="13">2-keto-3-deoxygluconokinase</fullName>
    </alternativeName>
    <alternativeName>
        <fullName evidence="14">3-deoxy-2-oxo-D-gluconate kinase</fullName>
    </alternativeName>
    <alternativeName>
        <fullName evidence="8">KDG kinase</fullName>
    </alternativeName>
</protein>
<dbReference type="Proteomes" id="UP001156660">
    <property type="component" value="Unassembled WGS sequence"/>
</dbReference>
<dbReference type="EC" id="2.7.1.45" evidence="11"/>
<keyword evidence="3" id="KW-0547">Nucleotide-binding</keyword>
<dbReference type="GO" id="GO:0005524">
    <property type="term" value="F:ATP binding"/>
    <property type="evidence" value="ECO:0007669"/>
    <property type="project" value="UniProtKB-KW"/>
</dbReference>
<organism evidence="17 18">
    <name type="scientific">Aliivibrio sifiae</name>
    <dbReference type="NCBI Taxonomy" id="566293"/>
    <lineage>
        <taxon>Bacteria</taxon>
        <taxon>Pseudomonadati</taxon>
        <taxon>Pseudomonadota</taxon>
        <taxon>Gammaproteobacteria</taxon>
        <taxon>Vibrionales</taxon>
        <taxon>Vibrionaceae</taxon>
        <taxon>Aliivibrio</taxon>
    </lineage>
</organism>
<dbReference type="GO" id="GO:0005829">
    <property type="term" value="C:cytosol"/>
    <property type="evidence" value="ECO:0007669"/>
    <property type="project" value="TreeGrafter"/>
</dbReference>
<dbReference type="Proteomes" id="UP000239273">
    <property type="component" value="Unassembled WGS sequence"/>
</dbReference>
<keyword evidence="6" id="KW-0119">Carbohydrate metabolism</keyword>
<evidence type="ECO:0000256" key="14">
    <source>
        <dbReference type="ARBA" id="ARBA00080545"/>
    </source>
</evidence>
<evidence type="ECO:0000256" key="3">
    <source>
        <dbReference type="ARBA" id="ARBA00022741"/>
    </source>
</evidence>
<reference evidence="16" key="1">
    <citation type="journal article" date="2014" name="Int. J. Syst. Evol. Microbiol.">
        <title>Complete genome of a new Firmicutes species belonging to the dominant human colonic microbiota ('Ruminococcus bicirculans') reveals two chromosomes and a selective capacity to utilize plant glucans.</title>
        <authorList>
            <consortium name="NISC Comparative Sequencing Program"/>
            <person name="Wegmann U."/>
            <person name="Louis P."/>
            <person name="Goesmann A."/>
            <person name="Henrissat B."/>
            <person name="Duncan S.H."/>
            <person name="Flint H.J."/>
        </authorList>
    </citation>
    <scope>NUCLEOTIDE SEQUENCE</scope>
    <source>
        <strain evidence="16">NBRC 105001</strain>
    </source>
</reference>
<evidence type="ECO:0000256" key="10">
    <source>
        <dbReference type="ARBA" id="ARBA00054997"/>
    </source>
</evidence>
<evidence type="ECO:0000256" key="8">
    <source>
        <dbReference type="ARBA" id="ARBA00044254"/>
    </source>
</evidence>
<comment type="function">
    <text evidence="10">Catalyzes the phosphorylation of 2-keto-3-deoxygluconate (KDG) to produce 2-keto-3-deoxy-6-phosphogluconate (KDPG).</text>
</comment>
<sequence>MKKTKIAIIGECMIELSGKAFSTQTQQFGGDTLNSAVYLSRLLSHVSPYYITALGQDEYSLLMLQAWEEEGLDCSLVLRDKERLPGLYSINIDDSGERSFYYWRDNSAAKYMCQHLMFVPNIAKVMDADIVYLSGISLSILPIHDREILLDALSTLKKHGATIITDSNYRPKLWKDRIDAKFWLDNLYRLSDIALVTGDDEELLLGIENTPPQNIADRLHALGVWNVVVKLGAKGAMWSSQHGETGYVDAEPVDQLVDTTAAGDSFNAAYIAAYSQGLTMAESCTWGNRLASKVIQHKGAIIPIENMQTLITTMEQTNEK</sequence>
<dbReference type="AlphaFoldDB" id="A0A2S7X8Z4"/>
<dbReference type="InterPro" id="IPR002173">
    <property type="entry name" value="Carboh/pur_kinase_PfkB_CS"/>
</dbReference>
<evidence type="ECO:0000256" key="1">
    <source>
        <dbReference type="ARBA" id="ARBA00010688"/>
    </source>
</evidence>
<dbReference type="InterPro" id="IPR011611">
    <property type="entry name" value="PfkB_dom"/>
</dbReference>
<gene>
    <name evidence="16" type="primary">kdgK</name>
    <name evidence="17" type="ORF">BTO23_17240</name>
    <name evidence="16" type="ORF">GCM10007855_03400</name>
</gene>
<evidence type="ECO:0000256" key="5">
    <source>
        <dbReference type="ARBA" id="ARBA00022840"/>
    </source>
</evidence>
<keyword evidence="2" id="KW-0808">Transferase</keyword>
<dbReference type="GO" id="GO:0042840">
    <property type="term" value="P:D-glucuronate catabolic process"/>
    <property type="evidence" value="ECO:0007669"/>
    <property type="project" value="TreeGrafter"/>
</dbReference>
<evidence type="ECO:0000313" key="18">
    <source>
        <dbReference type="Proteomes" id="UP000239273"/>
    </source>
</evidence>
<evidence type="ECO:0000259" key="15">
    <source>
        <dbReference type="Pfam" id="PF00294"/>
    </source>
</evidence>
<comment type="catalytic activity">
    <reaction evidence="9">
        <text>2-dehydro-3-deoxy-D-gluconate + ATP = 2-dehydro-3-deoxy-6-phospho-D-gluconate + ADP + H(+)</text>
        <dbReference type="Rhea" id="RHEA:14797"/>
        <dbReference type="ChEBI" id="CHEBI:15378"/>
        <dbReference type="ChEBI" id="CHEBI:30616"/>
        <dbReference type="ChEBI" id="CHEBI:57569"/>
        <dbReference type="ChEBI" id="CHEBI:57990"/>
        <dbReference type="ChEBI" id="CHEBI:456216"/>
        <dbReference type="EC" id="2.7.1.45"/>
    </reaction>
</comment>
<comment type="pathway">
    <text evidence="7">Carbohydrate acid metabolism; 2-dehydro-3-deoxy-D-gluconate degradation; D-glyceraldehyde 3-phosphate and pyruvate from 2-dehydro-3-deoxy-D-gluconate: step 1/2.</text>
</comment>
<reference evidence="16" key="4">
    <citation type="submission" date="2023-01" db="EMBL/GenBank/DDBJ databases">
        <title>Draft genome sequence of Aliivibrio sifiae strain NBRC 105001.</title>
        <authorList>
            <person name="Sun Q."/>
            <person name="Mori K."/>
        </authorList>
    </citation>
    <scope>NUCLEOTIDE SEQUENCE</scope>
    <source>
        <strain evidence="16">NBRC 105001</strain>
    </source>
</reference>